<dbReference type="Proteomes" id="UP001239795">
    <property type="component" value="Unassembled WGS sequence"/>
</dbReference>
<sequence>MMGNKTSRQKRNGHGKRHLTDSNLQHVNVSDTGRMPSDSRVKLAASEGCSAMRHGIQPVDRRSREVELQGANRGKPLQPKRLDKKERASSGVGIYLIVELWFPVGALPLGCELPVRRGARERERCRWPYNEAHWSICPSKSPGQETSGVYLYFLIFARSSAGWCLLIGPLPRETTLGQAPTARHEVGSDPRITSLNSRRTFPNLDLPHSISCLRPALTPGAPTEAVPRYRELREATRVTRARQRNETMAVETDQNASAHIGEAVVAFALEGRFPDEQVSSLSLSSSDLSPAIDALERAKGDLESEIHTINEETKGDVSSWVHNAKTLQEDILRSKRLADDIVRQSEAPQVSGKAIQDAKDHIQFLEKEVLYTNQLHDALRGIQHVNELLGEVEQAMNERRIIESLRWLEKSWTELDAVPVNKKACRIMRLLDVRAFELKSHVHDVFDHVWASLVHTDLEAGSLAIYNKLDDEQMTLSEAIIGLQAYKEVEDRMSKLWHDVDKAIVFPRMDTQASSLPSIRETENVVELNGQAGRSIDELFTDLQKVVEFLAKRLTPDLLMFFSPIMMSDLVPRLISVWLDSEVPSNLKDLGRFQAVIESARRFCEVLEDNGFTGFTELKEWVGSAPSIWLAKCRETALDSVRVQMSNGLGATKQVEKVEKQMVSRSEGKELTANGVAGTVAEDDWGAEWGVDDDEEPEAKGDTQEEDDGADAWGWNDEEQTTETAQEETAQVEEKTADDEDDAADAWGWGDDDATEPTEPEPKPQAAKTQTKKHKTVSAEPDESREMVLKETYHISSMPEPVLELILGLLEDGAALTQPEYENSPVAAAAPGLFSLPTFALAMFRAVSPHYYSLDIGGNMFLYNDAMYLSEKLADLASTWKSRGDLTTRAQNMLRIDNDIKSLQNFATRAYTNELGLQKTVLRDLLGGDQSLMQQDELDSCVDSALARVRSMAVTWESILARSVWYQAVGSLLDGLSSKIIGDVMDASSIGQDDAYGIAKLIAKVTELDDLFLPSRTTSASTGAAAADEIPTTAQYAATWLRLKYLSEVLQSNLNEVKYLWCDSELSLYFSADEVVDLIEASFDANPRMRETIRAIRETPSPVHG</sequence>
<feature type="compositionally biased region" description="Basic residues" evidence="1">
    <location>
        <begin position="7"/>
        <end position="17"/>
    </location>
</feature>
<name>A0AAI9U8C7_9PEZI</name>
<feature type="compositionally biased region" description="Acidic residues" evidence="1">
    <location>
        <begin position="736"/>
        <end position="759"/>
    </location>
</feature>
<evidence type="ECO:0000256" key="1">
    <source>
        <dbReference type="SAM" id="MobiDB-lite"/>
    </source>
</evidence>
<dbReference type="GO" id="GO:1990423">
    <property type="term" value="C:RZZ complex"/>
    <property type="evidence" value="ECO:0007669"/>
    <property type="project" value="TreeGrafter"/>
</dbReference>
<feature type="region of interest" description="Disordered" evidence="1">
    <location>
        <begin position="1"/>
        <end position="37"/>
    </location>
</feature>
<dbReference type="PANTHER" id="PTHR12205">
    <property type="entry name" value="CENTROMERE/KINETOCHORE PROTEIN ZW10"/>
    <property type="match status" value="1"/>
</dbReference>
<dbReference type="AlphaFoldDB" id="A0AAI9U8C7"/>
<feature type="compositionally biased region" description="Polar residues" evidence="1">
    <location>
        <begin position="21"/>
        <end position="31"/>
    </location>
</feature>
<dbReference type="EMBL" id="MLGG01000035">
    <property type="protein sequence ID" value="KAK1453612.1"/>
    <property type="molecule type" value="Genomic_DNA"/>
</dbReference>
<feature type="domain" description="ZW10 C-terminal helical" evidence="2">
    <location>
        <begin position="941"/>
        <end position="1093"/>
    </location>
</feature>
<dbReference type="GO" id="GO:0005737">
    <property type="term" value="C:cytoplasm"/>
    <property type="evidence" value="ECO:0007669"/>
    <property type="project" value="GOC"/>
</dbReference>
<accession>A0AAI9U8C7</accession>
<organism evidence="3 4">
    <name type="scientific">Colletotrichum melonis</name>
    <dbReference type="NCBI Taxonomy" id="1209925"/>
    <lineage>
        <taxon>Eukaryota</taxon>
        <taxon>Fungi</taxon>
        <taxon>Dikarya</taxon>
        <taxon>Ascomycota</taxon>
        <taxon>Pezizomycotina</taxon>
        <taxon>Sordariomycetes</taxon>
        <taxon>Hypocreomycetidae</taxon>
        <taxon>Glomerellales</taxon>
        <taxon>Glomerellaceae</taxon>
        <taxon>Colletotrichum</taxon>
        <taxon>Colletotrichum acutatum species complex</taxon>
    </lineage>
</organism>
<gene>
    <name evidence="3" type="ORF">CMEL01_05271</name>
</gene>
<feature type="compositionally biased region" description="Acidic residues" evidence="1">
    <location>
        <begin position="704"/>
        <end position="721"/>
    </location>
</feature>
<dbReference type="InterPro" id="IPR046362">
    <property type="entry name" value="Zw10/DSL1_C_sf"/>
</dbReference>
<comment type="caution">
    <text evidence="3">The sequence shown here is derived from an EMBL/GenBank/DDBJ whole genome shotgun (WGS) entry which is preliminary data.</text>
</comment>
<evidence type="ECO:0000313" key="4">
    <source>
        <dbReference type="Proteomes" id="UP001239795"/>
    </source>
</evidence>
<feature type="region of interest" description="Disordered" evidence="1">
    <location>
        <begin position="178"/>
        <end position="198"/>
    </location>
</feature>
<feature type="compositionally biased region" description="Acidic residues" evidence="1">
    <location>
        <begin position="681"/>
        <end position="697"/>
    </location>
</feature>
<keyword evidence="4" id="KW-1185">Reference proteome</keyword>
<dbReference type="Gene3D" id="1.10.357.150">
    <property type="match status" value="1"/>
</dbReference>
<reference evidence="3 4" key="1">
    <citation type="submission" date="2016-10" db="EMBL/GenBank/DDBJ databases">
        <title>The genome sequence of Colletotrichum fioriniae PJ7.</title>
        <authorList>
            <person name="Baroncelli R."/>
        </authorList>
    </citation>
    <scope>NUCLEOTIDE SEQUENCE [LARGE SCALE GENOMIC DNA]</scope>
    <source>
        <strain evidence="3">Col 31</strain>
    </source>
</reference>
<dbReference type="Pfam" id="PF22766">
    <property type="entry name" value="ZW10_C2"/>
    <property type="match status" value="1"/>
</dbReference>
<evidence type="ECO:0000313" key="3">
    <source>
        <dbReference type="EMBL" id="KAK1453612.1"/>
    </source>
</evidence>
<proteinExistence type="predicted"/>
<dbReference type="PANTHER" id="PTHR12205:SF0">
    <property type="entry name" value="CENTROMERE_KINETOCHORE PROTEIN ZW10 HOMOLOG"/>
    <property type="match status" value="1"/>
</dbReference>
<evidence type="ECO:0000259" key="2">
    <source>
        <dbReference type="Pfam" id="PF22766"/>
    </source>
</evidence>
<dbReference type="GO" id="GO:0007094">
    <property type="term" value="P:mitotic spindle assembly checkpoint signaling"/>
    <property type="evidence" value="ECO:0007669"/>
    <property type="project" value="TreeGrafter"/>
</dbReference>
<dbReference type="InterPro" id="IPR055148">
    <property type="entry name" value="ZW10_C_2"/>
</dbReference>
<protein>
    <submittedName>
        <fullName evidence="3">Is centromere binding protein at prophase</fullName>
    </submittedName>
</protein>
<dbReference type="GO" id="GO:0006888">
    <property type="term" value="P:endoplasmic reticulum to Golgi vesicle-mediated transport"/>
    <property type="evidence" value="ECO:0007669"/>
    <property type="project" value="TreeGrafter"/>
</dbReference>
<feature type="region of interest" description="Disordered" evidence="1">
    <location>
        <begin position="54"/>
        <end position="84"/>
    </location>
</feature>
<feature type="region of interest" description="Disordered" evidence="1">
    <location>
        <begin position="662"/>
        <end position="785"/>
    </location>
</feature>